<sequence length="123" mass="13915">MKTLVVDSSAVMRRIVTQMLAQMGYQNTIQVDTCSAAFEVLNQGEIDLIIADSQMTDMCCLKFVKTIRQRRYKDVNFLMMTLDGSLAEVNEARRAGIDKCVVKPFNFECLKASVEFFTVKLQG</sequence>
<accession>A0A0U3I203</accession>
<dbReference type="PROSITE" id="PS50110">
    <property type="entry name" value="RESPONSE_REGULATORY"/>
    <property type="match status" value="1"/>
</dbReference>
<dbReference type="PANTHER" id="PTHR44591">
    <property type="entry name" value="STRESS RESPONSE REGULATOR PROTEIN 1"/>
    <property type="match status" value="1"/>
</dbReference>
<dbReference type="SMART" id="SM00448">
    <property type="entry name" value="REC"/>
    <property type="match status" value="1"/>
</dbReference>
<feature type="domain" description="Response regulatory" evidence="3">
    <location>
        <begin position="2"/>
        <end position="118"/>
    </location>
</feature>
<name>A0A0U3I203_9GAMM</name>
<dbReference type="Gene3D" id="3.40.50.2300">
    <property type="match status" value="1"/>
</dbReference>
<evidence type="ECO:0000256" key="1">
    <source>
        <dbReference type="ARBA" id="ARBA00022553"/>
    </source>
</evidence>
<reference evidence="4 5" key="1">
    <citation type="submission" date="2015-12" db="EMBL/GenBank/DDBJ databases">
        <title>Complete genome sequence of Pseudoalteromonas rubra SCSIO 6842, harboring a conjugative plasmid.</title>
        <authorList>
            <person name="Li B."/>
            <person name="Wang X."/>
        </authorList>
    </citation>
    <scope>NUCLEOTIDE SEQUENCE [LARGE SCALE GENOMIC DNA]</scope>
    <source>
        <strain evidence="4 5">SCSIO 6842</strain>
    </source>
</reference>
<feature type="modified residue" description="4-aspartylphosphate" evidence="2">
    <location>
        <position position="52"/>
    </location>
</feature>
<keyword evidence="1 2" id="KW-0597">Phosphoprotein</keyword>
<dbReference type="Pfam" id="PF00072">
    <property type="entry name" value="Response_reg"/>
    <property type="match status" value="1"/>
</dbReference>
<proteinExistence type="predicted"/>
<dbReference type="InterPro" id="IPR050595">
    <property type="entry name" value="Bact_response_regulator"/>
</dbReference>
<dbReference type="InterPro" id="IPR011006">
    <property type="entry name" value="CheY-like_superfamily"/>
</dbReference>
<dbReference type="KEGG" id="prr:AT705_02385"/>
<gene>
    <name evidence="4" type="ORF">AT705_02385</name>
</gene>
<protein>
    <recommendedName>
        <fullName evidence="3">Response regulatory domain-containing protein</fullName>
    </recommendedName>
</protein>
<dbReference type="GO" id="GO:0000160">
    <property type="term" value="P:phosphorelay signal transduction system"/>
    <property type="evidence" value="ECO:0007669"/>
    <property type="project" value="InterPro"/>
</dbReference>
<evidence type="ECO:0000313" key="4">
    <source>
        <dbReference type="EMBL" id="ALU41871.1"/>
    </source>
</evidence>
<dbReference type="Proteomes" id="UP000069015">
    <property type="component" value="Chromosome 1"/>
</dbReference>
<evidence type="ECO:0000256" key="2">
    <source>
        <dbReference type="PROSITE-ProRule" id="PRU00169"/>
    </source>
</evidence>
<dbReference type="AlphaFoldDB" id="A0A0U3I203"/>
<evidence type="ECO:0000313" key="5">
    <source>
        <dbReference type="Proteomes" id="UP000069015"/>
    </source>
</evidence>
<dbReference type="SUPFAM" id="SSF52172">
    <property type="entry name" value="CheY-like"/>
    <property type="match status" value="1"/>
</dbReference>
<evidence type="ECO:0000259" key="3">
    <source>
        <dbReference type="PROSITE" id="PS50110"/>
    </source>
</evidence>
<dbReference type="PANTHER" id="PTHR44591:SF3">
    <property type="entry name" value="RESPONSE REGULATORY DOMAIN-CONTAINING PROTEIN"/>
    <property type="match status" value="1"/>
</dbReference>
<organism evidence="4 5">
    <name type="scientific">Pseudoalteromonas rubra</name>
    <dbReference type="NCBI Taxonomy" id="43658"/>
    <lineage>
        <taxon>Bacteria</taxon>
        <taxon>Pseudomonadati</taxon>
        <taxon>Pseudomonadota</taxon>
        <taxon>Gammaproteobacteria</taxon>
        <taxon>Alteromonadales</taxon>
        <taxon>Pseudoalteromonadaceae</taxon>
        <taxon>Pseudoalteromonas</taxon>
    </lineage>
</organism>
<dbReference type="RefSeq" id="WP_058795325.1">
    <property type="nucleotide sequence ID" value="NZ_CP013611.1"/>
</dbReference>
<dbReference type="InterPro" id="IPR001789">
    <property type="entry name" value="Sig_transdc_resp-reg_receiver"/>
</dbReference>
<dbReference type="EMBL" id="CP013611">
    <property type="protein sequence ID" value="ALU41871.1"/>
    <property type="molecule type" value="Genomic_DNA"/>
</dbReference>